<evidence type="ECO:0000256" key="2">
    <source>
        <dbReference type="ARBA" id="ARBA00022475"/>
    </source>
</evidence>
<dbReference type="SFLD" id="SFLDF00027">
    <property type="entry name" value="p-type_atpase"/>
    <property type="match status" value="1"/>
</dbReference>
<dbReference type="GO" id="GO:0030007">
    <property type="term" value="P:intracellular potassium ion homeostasis"/>
    <property type="evidence" value="ECO:0007669"/>
    <property type="project" value="TreeGrafter"/>
</dbReference>
<dbReference type="GO" id="GO:0005886">
    <property type="term" value="C:plasma membrane"/>
    <property type="evidence" value="ECO:0007669"/>
    <property type="project" value="UniProtKB-SubCell"/>
</dbReference>
<feature type="transmembrane region" description="Helical" evidence="9">
    <location>
        <begin position="676"/>
        <end position="693"/>
    </location>
</feature>
<feature type="transmembrane region" description="Helical" evidence="9">
    <location>
        <begin position="714"/>
        <end position="733"/>
    </location>
</feature>
<keyword evidence="12" id="KW-1185">Reference proteome</keyword>
<dbReference type="SUPFAM" id="SSF81660">
    <property type="entry name" value="Metal cation-transporting ATPase, ATP-binding domain N"/>
    <property type="match status" value="1"/>
</dbReference>
<dbReference type="InterPro" id="IPR023214">
    <property type="entry name" value="HAD_sf"/>
</dbReference>
<dbReference type="GO" id="GO:1990573">
    <property type="term" value="P:potassium ion import across plasma membrane"/>
    <property type="evidence" value="ECO:0007669"/>
    <property type="project" value="TreeGrafter"/>
</dbReference>
<keyword evidence="5" id="KW-0067">ATP-binding</keyword>
<dbReference type="InterPro" id="IPR023298">
    <property type="entry name" value="ATPase_P-typ_TM_dom_sf"/>
</dbReference>
<dbReference type="Pfam" id="PF13246">
    <property type="entry name" value="Cation_ATPase"/>
    <property type="match status" value="1"/>
</dbReference>
<keyword evidence="6" id="KW-1278">Translocase</keyword>
<dbReference type="SFLD" id="SFLDS00003">
    <property type="entry name" value="Haloacid_Dehalogenase"/>
    <property type="match status" value="1"/>
</dbReference>
<feature type="domain" description="Cation-transporting P-type ATPase C-terminal" evidence="10">
    <location>
        <begin position="567"/>
        <end position="769"/>
    </location>
</feature>
<dbReference type="PRINTS" id="PR00121">
    <property type="entry name" value="NAKATPASE"/>
</dbReference>
<keyword evidence="3 9" id="KW-0812">Transmembrane</keyword>
<dbReference type="InterPro" id="IPR018303">
    <property type="entry name" value="ATPase_P-typ_P_site"/>
</dbReference>
<evidence type="ECO:0000256" key="5">
    <source>
        <dbReference type="ARBA" id="ARBA00022840"/>
    </source>
</evidence>
<dbReference type="SUPFAM" id="SSF56784">
    <property type="entry name" value="HAD-like"/>
    <property type="match status" value="1"/>
</dbReference>
<feature type="transmembrane region" description="Helical" evidence="9">
    <location>
        <begin position="613"/>
        <end position="641"/>
    </location>
</feature>
<comment type="subcellular location">
    <subcellularLocation>
        <location evidence="1">Cell membrane</location>
        <topology evidence="1">Multi-pass membrane protein</topology>
    </subcellularLocation>
</comment>
<dbReference type="SUPFAM" id="SSF81665">
    <property type="entry name" value="Calcium ATPase, transmembrane domain M"/>
    <property type="match status" value="1"/>
</dbReference>
<dbReference type="PROSITE" id="PS00154">
    <property type="entry name" value="ATPASE_E1_E2"/>
    <property type="match status" value="1"/>
</dbReference>
<evidence type="ECO:0000259" key="10">
    <source>
        <dbReference type="Pfam" id="PF00689"/>
    </source>
</evidence>
<evidence type="ECO:0000313" key="11">
    <source>
        <dbReference type="EMBL" id="KAF4450514.1"/>
    </source>
</evidence>
<dbReference type="GO" id="GO:0005391">
    <property type="term" value="F:P-type sodium:potassium-exchanging transporter activity"/>
    <property type="evidence" value="ECO:0007669"/>
    <property type="project" value="TreeGrafter"/>
</dbReference>
<keyword evidence="8 9" id="KW-0472">Membrane</keyword>
<dbReference type="EMBL" id="JAADJG010000247">
    <property type="protein sequence ID" value="KAF4450514.1"/>
    <property type="molecule type" value="Genomic_DNA"/>
</dbReference>
<dbReference type="InterPro" id="IPR036412">
    <property type="entry name" value="HAD-like_sf"/>
</dbReference>
<dbReference type="GO" id="GO:1902600">
    <property type="term" value="P:proton transmembrane transport"/>
    <property type="evidence" value="ECO:0007669"/>
    <property type="project" value="TreeGrafter"/>
</dbReference>
<dbReference type="Gene3D" id="2.70.150.10">
    <property type="entry name" value="Calcium-transporting ATPase, cytoplasmic transduction domain A"/>
    <property type="match status" value="1"/>
</dbReference>
<dbReference type="GO" id="GO:0016887">
    <property type="term" value="F:ATP hydrolysis activity"/>
    <property type="evidence" value="ECO:0007669"/>
    <property type="project" value="InterPro"/>
</dbReference>
<sequence length="784" mass="86541">MGIVVATGDDTVFGQIAKLTGEPNTGLTTMEKDIFRFVSLIFAIMVSWIVILASVWGGWIHKAHPDWINVSALIVSCVSVAIASIPEGLPIAVTSSLTITANLMKKNKILCKSLKTVETLGSVSVICSDKTGTLTKNQMFATDCCLYTTIITLHSNMDKVQSDLSGPGIHQARAIAGLCNAAEFDHETAEKPLADRNIFGDATDQAALRFSESVGSVSELRSQWKMLFELSFNSKNKFMAKAFTMTNQGGAQVCLSPPEANVFKTENILLTIKGAPDILLGRCSQLILPDGSVERMTDDKSTVIRQLKDKLSSDGKRVILLARKVLGGNIISADPSSPKFEHDMMHELQSDLTLVCIMGMIDPPRAEMPEVIATLRGAGIRSFMVTGNFGLTALAIARQCGMVTASVIHALSNLERFAPTNRDQATPPRDAGLLLSGPDLMTLNEYQWDQLCQYSEIVFARTTPDQKLRIVREFQARKQVVGMTGDGVNDAPALKAADVGISLASGSDIAIEAADMVLLESFAAIVEAVRFGRVVFDNLKKVIAYLLPAGSFSEFWPVFTNVVLGLPQILSSFLMIITCCFTDCAGAIVLAYEKPEADVLFRPPRDPRQTHLVNWQLMFHAYAFVGVIESICSFAMAYWYLEQKGILFEDLWFKFRDVPPSIDPDYYHDCLNEASSIYFMNLVIMQWFNLMAVRTRHLSFFQHAPLFNKRTQNPLLFVAIVFSLGISVIWLYIPSLQRVLDTAGVPVAHYFYPMALGLGLFLSDEGRKLCVRRWPQSVLAKMAW</sequence>
<evidence type="ECO:0000256" key="6">
    <source>
        <dbReference type="ARBA" id="ARBA00022967"/>
    </source>
</evidence>
<keyword evidence="4" id="KW-0547">Nucleotide-binding</keyword>
<comment type="caution">
    <text evidence="11">The sequence shown here is derived from an EMBL/GenBank/DDBJ whole genome shotgun (WGS) entry which is preliminary data.</text>
</comment>
<dbReference type="SFLD" id="SFLDG00002">
    <property type="entry name" value="C1.7:_P-type_atpase_like"/>
    <property type="match status" value="1"/>
</dbReference>
<dbReference type="AlphaFoldDB" id="A0A8H4KIW0"/>
<dbReference type="Proteomes" id="UP000605986">
    <property type="component" value="Unassembled WGS sequence"/>
</dbReference>
<organism evidence="11 12">
    <name type="scientific">Fusarium austroafricanum</name>
    <dbReference type="NCBI Taxonomy" id="2364996"/>
    <lineage>
        <taxon>Eukaryota</taxon>
        <taxon>Fungi</taxon>
        <taxon>Dikarya</taxon>
        <taxon>Ascomycota</taxon>
        <taxon>Pezizomycotina</taxon>
        <taxon>Sordariomycetes</taxon>
        <taxon>Hypocreomycetidae</taxon>
        <taxon>Hypocreales</taxon>
        <taxon>Nectriaceae</taxon>
        <taxon>Fusarium</taxon>
        <taxon>Fusarium concolor species complex</taxon>
    </lineage>
</organism>
<dbReference type="InterPro" id="IPR001757">
    <property type="entry name" value="P_typ_ATPase"/>
</dbReference>
<dbReference type="InterPro" id="IPR044492">
    <property type="entry name" value="P_typ_ATPase_HD_dom"/>
</dbReference>
<dbReference type="InterPro" id="IPR006068">
    <property type="entry name" value="ATPase_P-typ_cation-transptr_C"/>
</dbReference>
<dbReference type="GO" id="GO:0036376">
    <property type="term" value="P:sodium ion export across plasma membrane"/>
    <property type="evidence" value="ECO:0007669"/>
    <property type="project" value="TreeGrafter"/>
</dbReference>
<dbReference type="Gene3D" id="3.40.1110.10">
    <property type="entry name" value="Calcium-transporting ATPase, cytoplasmic domain N"/>
    <property type="match status" value="1"/>
</dbReference>
<dbReference type="PANTHER" id="PTHR43294:SF21">
    <property type="entry name" value="CATION TRANSPORTING ATPASE"/>
    <property type="match status" value="1"/>
</dbReference>
<reference evidence="11" key="1">
    <citation type="submission" date="2020-01" db="EMBL/GenBank/DDBJ databases">
        <title>Identification and distribution of gene clusters putatively required for synthesis of sphingolipid metabolism inhibitors in phylogenetically diverse species of the filamentous fungus Fusarium.</title>
        <authorList>
            <person name="Kim H.-S."/>
            <person name="Busman M."/>
            <person name="Brown D.W."/>
            <person name="Divon H."/>
            <person name="Uhlig S."/>
            <person name="Proctor R.H."/>
        </authorList>
    </citation>
    <scope>NUCLEOTIDE SEQUENCE</scope>
    <source>
        <strain evidence="11">NRRL 53441</strain>
    </source>
</reference>
<dbReference type="Gene3D" id="1.20.1110.10">
    <property type="entry name" value="Calcium-transporting ATPase, transmembrane domain"/>
    <property type="match status" value="1"/>
</dbReference>
<dbReference type="Pfam" id="PF00689">
    <property type="entry name" value="Cation_ATPase_C"/>
    <property type="match status" value="1"/>
</dbReference>
<feature type="transmembrane region" description="Helical" evidence="9">
    <location>
        <begin position="67"/>
        <end position="85"/>
    </location>
</feature>
<dbReference type="NCBIfam" id="TIGR01494">
    <property type="entry name" value="ATPase_P-type"/>
    <property type="match status" value="2"/>
</dbReference>
<feature type="transmembrane region" description="Helical" evidence="9">
    <location>
        <begin position="745"/>
        <end position="763"/>
    </location>
</feature>
<evidence type="ECO:0000256" key="4">
    <source>
        <dbReference type="ARBA" id="ARBA00022741"/>
    </source>
</evidence>
<dbReference type="PRINTS" id="PR00119">
    <property type="entry name" value="CATATPASE"/>
</dbReference>
<proteinExistence type="predicted"/>
<evidence type="ECO:0000256" key="7">
    <source>
        <dbReference type="ARBA" id="ARBA00022989"/>
    </source>
</evidence>
<dbReference type="GO" id="GO:0005524">
    <property type="term" value="F:ATP binding"/>
    <property type="evidence" value="ECO:0007669"/>
    <property type="project" value="UniProtKB-KW"/>
</dbReference>
<dbReference type="GO" id="GO:0006883">
    <property type="term" value="P:intracellular sodium ion homeostasis"/>
    <property type="evidence" value="ECO:0007669"/>
    <property type="project" value="TreeGrafter"/>
</dbReference>
<gene>
    <name evidence="11" type="ORF">F53441_6369</name>
</gene>
<dbReference type="Gene3D" id="3.40.50.1000">
    <property type="entry name" value="HAD superfamily/HAD-like"/>
    <property type="match status" value="1"/>
</dbReference>
<keyword evidence="2" id="KW-1003">Cell membrane</keyword>
<accession>A0A8H4KIW0</accession>
<evidence type="ECO:0000256" key="9">
    <source>
        <dbReference type="SAM" id="Phobius"/>
    </source>
</evidence>
<protein>
    <submittedName>
        <fullName evidence="11">Putative H /K ATPase alpha subunit</fullName>
    </submittedName>
</protein>
<name>A0A8H4KIW0_9HYPO</name>
<evidence type="ECO:0000313" key="12">
    <source>
        <dbReference type="Proteomes" id="UP000605986"/>
    </source>
</evidence>
<dbReference type="InterPro" id="IPR023299">
    <property type="entry name" value="ATPase_P-typ_cyto_dom_N"/>
</dbReference>
<dbReference type="InterPro" id="IPR050510">
    <property type="entry name" value="Cation_transp_ATPase_P-type"/>
</dbReference>
<evidence type="ECO:0000256" key="8">
    <source>
        <dbReference type="ARBA" id="ARBA00023136"/>
    </source>
</evidence>
<keyword evidence="7 9" id="KW-1133">Transmembrane helix</keyword>
<dbReference type="OrthoDB" id="158672at2759"/>
<dbReference type="FunFam" id="3.40.50.1000:FF:000001">
    <property type="entry name" value="Phospholipid-transporting ATPase IC"/>
    <property type="match status" value="1"/>
</dbReference>
<feature type="transmembrane region" description="Helical" evidence="9">
    <location>
        <begin position="34"/>
        <end position="55"/>
    </location>
</feature>
<dbReference type="PANTHER" id="PTHR43294">
    <property type="entry name" value="SODIUM/POTASSIUM-TRANSPORTING ATPASE SUBUNIT ALPHA"/>
    <property type="match status" value="1"/>
</dbReference>
<evidence type="ECO:0000256" key="3">
    <source>
        <dbReference type="ARBA" id="ARBA00022692"/>
    </source>
</evidence>
<evidence type="ECO:0000256" key="1">
    <source>
        <dbReference type="ARBA" id="ARBA00004651"/>
    </source>
</evidence>